<name>A0A921GET7_9ACTN</name>
<dbReference type="AlphaFoldDB" id="A0A921GET7"/>
<evidence type="ECO:0000313" key="3">
    <source>
        <dbReference type="Proteomes" id="UP000697330"/>
    </source>
</evidence>
<proteinExistence type="predicted"/>
<dbReference type="EMBL" id="DYWQ01000051">
    <property type="protein sequence ID" value="HJF44778.1"/>
    <property type="molecule type" value="Genomic_DNA"/>
</dbReference>
<keyword evidence="1" id="KW-1133">Transmembrane helix</keyword>
<comment type="caution">
    <text evidence="2">The sequence shown here is derived from an EMBL/GenBank/DDBJ whole genome shotgun (WGS) entry which is preliminary data.</text>
</comment>
<reference evidence="2" key="1">
    <citation type="journal article" date="2021" name="PeerJ">
        <title>Extensive microbial diversity within the chicken gut microbiome revealed by metagenomics and culture.</title>
        <authorList>
            <person name="Gilroy R."/>
            <person name="Ravi A."/>
            <person name="Getino M."/>
            <person name="Pursley I."/>
            <person name="Horton D.L."/>
            <person name="Alikhan N.F."/>
            <person name="Baker D."/>
            <person name="Gharbi K."/>
            <person name="Hall N."/>
            <person name="Watson M."/>
            <person name="Adriaenssens E.M."/>
            <person name="Foster-Nyarko E."/>
            <person name="Jarju S."/>
            <person name="Secka A."/>
            <person name="Antonio M."/>
            <person name="Oren A."/>
            <person name="Chaudhuri R.R."/>
            <person name="La Ragione R."/>
            <person name="Hildebrand F."/>
            <person name="Pallen M.J."/>
        </authorList>
    </citation>
    <scope>NUCLEOTIDE SEQUENCE</scope>
    <source>
        <strain evidence="2">CHK124-7917</strain>
    </source>
</reference>
<gene>
    <name evidence="2" type="ORF">K8U72_03210</name>
</gene>
<feature type="transmembrane region" description="Helical" evidence="1">
    <location>
        <begin position="7"/>
        <end position="25"/>
    </location>
</feature>
<evidence type="ECO:0000313" key="2">
    <source>
        <dbReference type="EMBL" id="HJF44778.1"/>
    </source>
</evidence>
<organism evidence="2 3">
    <name type="scientific">Thermophilibacter provencensis</name>
    <dbReference type="NCBI Taxonomy" id="1852386"/>
    <lineage>
        <taxon>Bacteria</taxon>
        <taxon>Bacillati</taxon>
        <taxon>Actinomycetota</taxon>
        <taxon>Coriobacteriia</taxon>
        <taxon>Coriobacteriales</taxon>
        <taxon>Atopobiaceae</taxon>
        <taxon>Thermophilibacter</taxon>
    </lineage>
</organism>
<sequence length="228" mass="23833">MPGEQGLVLGMSATVFVVFCVSALLASGLAAQVALVVVGALMSAGSWLLLTSLNMPRHVAAIDLDALVGADPTLKESAEAVSGMAGRIDEACAADSPRGIAAESERLRALVSSMAELVDLPEFATAGAEEDRHLVLSLATTWLPGAWDQLVTNVRYLGFGGRASSRARRNVTALDEQCAHVAGALDRIRTNIVDGASAKIETGSDYLRQRLGHRSPELSLGEPPDDLS</sequence>
<reference evidence="2" key="2">
    <citation type="submission" date="2021-09" db="EMBL/GenBank/DDBJ databases">
        <authorList>
            <person name="Gilroy R."/>
        </authorList>
    </citation>
    <scope>NUCLEOTIDE SEQUENCE</scope>
    <source>
        <strain evidence="2">CHK124-7917</strain>
    </source>
</reference>
<evidence type="ECO:0000256" key="1">
    <source>
        <dbReference type="SAM" id="Phobius"/>
    </source>
</evidence>
<accession>A0A921GET7</accession>
<keyword evidence="1" id="KW-0812">Transmembrane</keyword>
<dbReference type="Proteomes" id="UP000697330">
    <property type="component" value="Unassembled WGS sequence"/>
</dbReference>
<protein>
    <recommendedName>
        <fullName evidence="4">5-bromo-4-chloroindolyl phosphate hydrolysis protein</fullName>
    </recommendedName>
</protein>
<feature type="transmembrane region" description="Helical" evidence="1">
    <location>
        <begin position="31"/>
        <end position="50"/>
    </location>
</feature>
<keyword evidence="1" id="KW-0472">Membrane</keyword>
<evidence type="ECO:0008006" key="4">
    <source>
        <dbReference type="Google" id="ProtNLM"/>
    </source>
</evidence>
<dbReference type="RefSeq" id="WP_274958748.1">
    <property type="nucleotide sequence ID" value="NZ_DYWQ01000051.1"/>
</dbReference>